<evidence type="ECO:0000313" key="1">
    <source>
        <dbReference type="EMBL" id="GAH51685.1"/>
    </source>
</evidence>
<gene>
    <name evidence="1" type="ORF">S03H2_33916</name>
</gene>
<accession>X1H3K9</accession>
<dbReference type="EMBL" id="BARU01020671">
    <property type="protein sequence ID" value="GAH51685.1"/>
    <property type="molecule type" value="Genomic_DNA"/>
</dbReference>
<sequence>MKQHDRLWSHLKKMRIKTPEGLVLGRTIKNYKVVDKDNFSSTFYKVLDNRYEVLNLF</sequence>
<organism evidence="1">
    <name type="scientific">marine sediment metagenome</name>
    <dbReference type="NCBI Taxonomy" id="412755"/>
    <lineage>
        <taxon>unclassified sequences</taxon>
        <taxon>metagenomes</taxon>
        <taxon>ecological metagenomes</taxon>
    </lineage>
</organism>
<proteinExistence type="predicted"/>
<comment type="caution">
    <text evidence="1">The sequence shown here is derived from an EMBL/GenBank/DDBJ whole genome shotgun (WGS) entry which is preliminary data.</text>
</comment>
<name>X1H3K9_9ZZZZ</name>
<dbReference type="AlphaFoldDB" id="X1H3K9"/>
<reference evidence="1" key="1">
    <citation type="journal article" date="2014" name="Front. Microbiol.">
        <title>High frequency of phylogenetically diverse reductive dehalogenase-homologous genes in deep subseafloor sedimentary metagenomes.</title>
        <authorList>
            <person name="Kawai M."/>
            <person name="Futagami T."/>
            <person name="Toyoda A."/>
            <person name="Takaki Y."/>
            <person name="Nishi S."/>
            <person name="Hori S."/>
            <person name="Arai W."/>
            <person name="Tsubouchi T."/>
            <person name="Morono Y."/>
            <person name="Uchiyama I."/>
            <person name="Ito T."/>
            <person name="Fujiyama A."/>
            <person name="Inagaki F."/>
            <person name="Takami H."/>
        </authorList>
    </citation>
    <scope>NUCLEOTIDE SEQUENCE</scope>
    <source>
        <strain evidence="1">Expedition CK06-06</strain>
    </source>
</reference>
<protein>
    <submittedName>
        <fullName evidence="1">Uncharacterized protein</fullName>
    </submittedName>
</protein>